<sequence>MHDQAMGAPGACGDVDLTKEIRGDRPWRLHSSRPATFTVPSASIPVHFARLTHALVRVARYVAEFRLEVTRW</sequence>
<organism evidence="1 2">
    <name type="scientific">Amycolatopsis cihanbeyliensis</name>
    <dbReference type="NCBI Taxonomy" id="1128664"/>
    <lineage>
        <taxon>Bacteria</taxon>
        <taxon>Bacillati</taxon>
        <taxon>Actinomycetota</taxon>
        <taxon>Actinomycetes</taxon>
        <taxon>Pseudonocardiales</taxon>
        <taxon>Pseudonocardiaceae</taxon>
        <taxon>Amycolatopsis</taxon>
    </lineage>
</organism>
<comment type="caution">
    <text evidence="1">The sequence shown here is derived from an EMBL/GenBank/DDBJ whole genome shotgun (WGS) entry which is preliminary data.</text>
</comment>
<evidence type="ECO:0000313" key="2">
    <source>
        <dbReference type="Proteomes" id="UP000320876"/>
    </source>
</evidence>
<dbReference type="AlphaFoldDB" id="A0A542DKN7"/>
<reference evidence="1 2" key="1">
    <citation type="submission" date="2019-06" db="EMBL/GenBank/DDBJ databases">
        <title>Sequencing the genomes of 1000 actinobacteria strains.</title>
        <authorList>
            <person name="Klenk H.-P."/>
        </authorList>
    </citation>
    <scope>NUCLEOTIDE SEQUENCE [LARGE SCALE GENOMIC DNA]</scope>
    <source>
        <strain evidence="1 2">DSM 45679</strain>
    </source>
</reference>
<keyword evidence="2" id="KW-1185">Reference proteome</keyword>
<gene>
    <name evidence="1" type="ORF">FB471_3356</name>
</gene>
<name>A0A542DKN7_AMYCI</name>
<proteinExistence type="predicted"/>
<dbReference type="Proteomes" id="UP000320876">
    <property type="component" value="Unassembled WGS sequence"/>
</dbReference>
<dbReference type="EMBL" id="VFML01000001">
    <property type="protein sequence ID" value="TQJ03594.1"/>
    <property type="molecule type" value="Genomic_DNA"/>
</dbReference>
<protein>
    <submittedName>
        <fullName evidence="1">Uncharacterized protein</fullName>
    </submittedName>
</protein>
<accession>A0A542DKN7</accession>
<evidence type="ECO:0000313" key="1">
    <source>
        <dbReference type="EMBL" id="TQJ03594.1"/>
    </source>
</evidence>